<evidence type="ECO:0000313" key="1">
    <source>
        <dbReference type="EMBL" id="CAH2258549.1"/>
    </source>
</evidence>
<name>A0A8S4S9V3_9NEOP</name>
<dbReference type="EMBL" id="CAKXAJ010026147">
    <property type="protein sequence ID" value="CAH2258549.1"/>
    <property type="molecule type" value="Genomic_DNA"/>
</dbReference>
<protein>
    <submittedName>
        <fullName evidence="1">Jg12375 protein</fullName>
    </submittedName>
</protein>
<dbReference type="Proteomes" id="UP000838756">
    <property type="component" value="Unassembled WGS sequence"/>
</dbReference>
<accession>A0A8S4S9V3</accession>
<comment type="caution">
    <text evidence="1">The sequence shown here is derived from an EMBL/GenBank/DDBJ whole genome shotgun (WGS) entry which is preliminary data.</text>
</comment>
<dbReference type="AlphaFoldDB" id="A0A8S4S9V3"/>
<keyword evidence="2" id="KW-1185">Reference proteome</keyword>
<reference evidence="1" key="1">
    <citation type="submission" date="2022-03" db="EMBL/GenBank/DDBJ databases">
        <authorList>
            <person name="Lindestad O."/>
        </authorList>
    </citation>
    <scope>NUCLEOTIDE SEQUENCE</scope>
</reference>
<sequence length="99" mass="11031">MLLGNHRVCYCTDCPPYCPPVCPPAWPPGCPPVFPPDCPPDCPPDAHLSARLSRRLATCLSFMGSVPKRRYMHPITKNLLSARLPVWLSVCHQAVSHER</sequence>
<evidence type="ECO:0000313" key="2">
    <source>
        <dbReference type="Proteomes" id="UP000838756"/>
    </source>
</evidence>
<proteinExistence type="predicted"/>
<organism evidence="1 2">
    <name type="scientific">Pararge aegeria aegeria</name>
    <dbReference type="NCBI Taxonomy" id="348720"/>
    <lineage>
        <taxon>Eukaryota</taxon>
        <taxon>Metazoa</taxon>
        <taxon>Ecdysozoa</taxon>
        <taxon>Arthropoda</taxon>
        <taxon>Hexapoda</taxon>
        <taxon>Insecta</taxon>
        <taxon>Pterygota</taxon>
        <taxon>Neoptera</taxon>
        <taxon>Endopterygota</taxon>
        <taxon>Lepidoptera</taxon>
        <taxon>Glossata</taxon>
        <taxon>Ditrysia</taxon>
        <taxon>Papilionoidea</taxon>
        <taxon>Nymphalidae</taxon>
        <taxon>Satyrinae</taxon>
        <taxon>Satyrini</taxon>
        <taxon>Parargina</taxon>
        <taxon>Pararge</taxon>
    </lineage>
</organism>
<gene>
    <name evidence="1" type="primary">jg12375</name>
    <name evidence="1" type="ORF">PAEG_LOCUS23365</name>
</gene>